<reference evidence="2" key="1">
    <citation type="submission" date="2016-10" db="EMBL/GenBank/DDBJ databases">
        <title>Sequence of Gallionella enrichment culture.</title>
        <authorList>
            <person name="Poehlein A."/>
            <person name="Muehling M."/>
            <person name="Daniel R."/>
        </authorList>
    </citation>
    <scope>NUCLEOTIDE SEQUENCE</scope>
</reference>
<gene>
    <name evidence="2" type="ORF">GALL_361500</name>
</gene>
<dbReference type="GO" id="GO:0070819">
    <property type="term" value="F:menaquinone-dependent protoporphyrinogen oxidase activity"/>
    <property type="evidence" value="ECO:0007669"/>
    <property type="project" value="TreeGrafter"/>
</dbReference>
<comment type="caution">
    <text evidence="2">The sequence shown here is derived from an EMBL/GenBank/DDBJ whole genome shotgun (WGS) entry which is preliminary data.</text>
</comment>
<dbReference type="EMBL" id="MLJW01000847">
    <property type="protein sequence ID" value="OIQ82066.1"/>
    <property type="molecule type" value="Genomic_DNA"/>
</dbReference>
<dbReference type="GO" id="GO:0010181">
    <property type="term" value="F:FMN binding"/>
    <property type="evidence" value="ECO:0007669"/>
    <property type="project" value="InterPro"/>
</dbReference>
<dbReference type="InterPro" id="IPR052200">
    <property type="entry name" value="Protoporphyrinogen_IX_DH"/>
</dbReference>
<feature type="domain" description="Flavodoxin-like" evidence="1">
    <location>
        <begin position="3"/>
        <end position="157"/>
    </location>
</feature>
<protein>
    <submittedName>
        <fullName evidence="2">Protoporphyrinogen oxidase</fullName>
    </submittedName>
</protein>
<dbReference type="InterPro" id="IPR029039">
    <property type="entry name" value="Flavoprotein-like_sf"/>
</dbReference>
<evidence type="ECO:0000259" key="1">
    <source>
        <dbReference type="PROSITE" id="PS50902"/>
    </source>
</evidence>
<dbReference type="InterPro" id="IPR008254">
    <property type="entry name" value="Flavodoxin/NO_synth"/>
</dbReference>
<sequence>MRVLVAVASRHGGTQEIGSVIADALREAGHDVEEREPADVALIDSYGAVVLGSAVYNGRWLPEARELAQRAATPLSRRPVWLFSSGLATLPASASNSPIEMRDLTERLAARGHRKFAGRLDRSVLSFAERTIIAAARGRDGDYRDLDAVRAWGDAIAAELGPVLEPPETGVGALGRDGGHV</sequence>
<dbReference type="InterPro" id="IPR026816">
    <property type="entry name" value="Flavodoxin_dom"/>
</dbReference>
<dbReference type="GO" id="GO:0006783">
    <property type="term" value="P:heme biosynthetic process"/>
    <property type="evidence" value="ECO:0007669"/>
    <property type="project" value="TreeGrafter"/>
</dbReference>
<dbReference type="PANTHER" id="PTHR38030">
    <property type="entry name" value="PROTOPORPHYRINOGEN IX DEHYDROGENASE [MENAQUINONE]"/>
    <property type="match status" value="1"/>
</dbReference>
<proteinExistence type="predicted"/>
<dbReference type="Pfam" id="PF12724">
    <property type="entry name" value="Flavodoxin_5"/>
    <property type="match status" value="1"/>
</dbReference>
<organism evidence="2">
    <name type="scientific">mine drainage metagenome</name>
    <dbReference type="NCBI Taxonomy" id="410659"/>
    <lineage>
        <taxon>unclassified sequences</taxon>
        <taxon>metagenomes</taxon>
        <taxon>ecological metagenomes</taxon>
    </lineage>
</organism>
<name>A0A1J5QFR1_9ZZZZ</name>
<accession>A0A1J5QFR1</accession>
<dbReference type="PROSITE" id="PS50902">
    <property type="entry name" value="FLAVODOXIN_LIKE"/>
    <property type="match status" value="1"/>
</dbReference>
<dbReference type="SUPFAM" id="SSF52218">
    <property type="entry name" value="Flavoproteins"/>
    <property type="match status" value="1"/>
</dbReference>
<dbReference type="AlphaFoldDB" id="A0A1J5QFR1"/>
<dbReference type="PANTHER" id="PTHR38030:SF2">
    <property type="entry name" value="PROTOPORPHYRINOGEN IX DEHYDROGENASE [QUINONE]"/>
    <property type="match status" value="1"/>
</dbReference>
<dbReference type="Gene3D" id="3.40.50.360">
    <property type="match status" value="1"/>
</dbReference>
<evidence type="ECO:0000313" key="2">
    <source>
        <dbReference type="EMBL" id="OIQ82066.1"/>
    </source>
</evidence>